<proteinExistence type="inferred from homology"/>
<evidence type="ECO:0000313" key="4">
    <source>
        <dbReference type="EMBL" id="PPZ92779.1"/>
    </source>
</evidence>
<dbReference type="GO" id="GO:0016779">
    <property type="term" value="F:nucleotidyltransferase activity"/>
    <property type="evidence" value="ECO:0007669"/>
    <property type="project" value="InterPro"/>
</dbReference>
<dbReference type="GO" id="GO:0006396">
    <property type="term" value="P:RNA processing"/>
    <property type="evidence" value="ECO:0007669"/>
    <property type="project" value="InterPro"/>
</dbReference>
<dbReference type="Pfam" id="PF01743">
    <property type="entry name" value="PolyA_pol"/>
    <property type="match status" value="1"/>
</dbReference>
<dbReference type="SUPFAM" id="SSF81301">
    <property type="entry name" value="Nucleotidyltransferase"/>
    <property type="match status" value="1"/>
</dbReference>
<evidence type="ECO:0000256" key="1">
    <source>
        <dbReference type="ARBA" id="ARBA00022679"/>
    </source>
</evidence>
<reference evidence="4 5" key="1">
    <citation type="submission" date="2018-02" db="EMBL/GenBank/DDBJ databases">
        <title>Draft genome sequence of bacterial isolates from marine environment.</title>
        <authorList>
            <person name="Singh S.K."/>
            <person name="Hill R."/>
            <person name="Major S."/>
            <person name="Cai H."/>
            <person name="Li Y."/>
        </authorList>
    </citation>
    <scope>NUCLEOTIDE SEQUENCE [LARGE SCALE GENOMIC DNA]</scope>
    <source>
        <strain evidence="4 5">IMET F</strain>
    </source>
</reference>
<keyword evidence="1 2" id="KW-0808">Transferase</keyword>
<sequence>MDFFYELFLFGSAYAVGGYFRDFMFSQKSRDIDIITDISNDLLKSLVVNSQVIYDVNRYGGIKIKLNSLEIDIWTIENNWAFKNNLVKLNDNDKLNSIAKGCFYNFDALVINLYTYDFNLRYFNDCIEKKELNILQEHPIYKNLNPSVEANIIRAIHLSKNYNLDFSKSTIEYLIAKIGYIEDKYSNSLERLIEIKNQYSKYQFITESDILNLQFKLREKQNSNQLKLDL</sequence>
<dbReference type="Proteomes" id="UP000238565">
    <property type="component" value="Unassembled WGS sequence"/>
</dbReference>
<organism evidence="4 5">
    <name type="scientific">Cloacibacterium normanense</name>
    <dbReference type="NCBI Taxonomy" id="237258"/>
    <lineage>
        <taxon>Bacteria</taxon>
        <taxon>Pseudomonadati</taxon>
        <taxon>Bacteroidota</taxon>
        <taxon>Flavobacteriia</taxon>
        <taxon>Flavobacteriales</taxon>
        <taxon>Weeksellaceae</taxon>
    </lineage>
</organism>
<evidence type="ECO:0000259" key="3">
    <source>
        <dbReference type="Pfam" id="PF01743"/>
    </source>
</evidence>
<dbReference type="GO" id="GO:0003723">
    <property type="term" value="F:RNA binding"/>
    <property type="evidence" value="ECO:0007669"/>
    <property type="project" value="UniProtKB-KW"/>
</dbReference>
<gene>
    <name evidence="4" type="ORF">C3729_01875</name>
</gene>
<evidence type="ECO:0000256" key="2">
    <source>
        <dbReference type="RuleBase" id="RU003953"/>
    </source>
</evidence>
<comment type="caution">
    <text evidence="4">The sequence shown here is derived from an EMBL/GenBank/DDBJ whole genome shotgun (WGS) entry which is preliminary data.</text>
</comment>
<protein>
    <recommendedName>
        <fullName evidence="3">Poly A polymerase head domain-containing protein</fullName>
    </recommendedName>
</protein>
<dbReference type="InterPro" id="IPR002646">
    <property type="entry name" value="PolA_pol_head_dom"/>
</dbReference>
<keyword evidence="2" id="KW-0694">RNA-binding</keyword>
<comment type="similarity">
    <text evidence="2">Belongs to the tRNA nucleotidyltransferase/poly(A) polymerase family.</text>
</comment>
<dbReference type="EMBL" id="PTPZ01000001">
    <property type="protein sequence ID" value="PPZ92779.1"/>
    <property type="molecule type" value="Genomic_DNA"/>
</dbReference>
<dbReference type="Gene3D" id="3.30.460.10">
    <property type="entry name" value="Beta Polymerase, domain 2"/>
    <property type="match status" value="1"/>
</dbReference>
<dbReference type="InterPro" id="IPR043519">
    <property type="entry name" value="NT_sf"/>
</dbReference>
<accession>A0A2S7I8C3</accession>
<name>A0A2S7I8C3_9FLAO</name>
<evidence type="ECO:0000313" key="5">
    <source>
        <dbReference type="Proteomes" id="UP000238565"/>
    </source>
</evidence>
<dbReference type="AlphaFoldDB" id="A0A2S7I8C3"/>
<feature type="domain" description="Poly A polymerase head" evidence="3">
    <location>
        <begin position="13"/>
        <end position="79"/>
    </location>
</feature>